<gene>
    <name evidence="1" type="ORF">MPLDJ20_220007</name>
</gene>
<proteinExistence type="predicted"/>
<evidence type="ECO:0000313" key="1">
    <source>
        <dbReference type="EMBL" id="CDX37993.1"/>
    </source>
</evidence>
<protein>
    <submittedName>
        <fullName evidence="1">Uncharacterized protein</fullName>
    </submittedName>
</protein>
<organism evidence="1 2">
    <name type="scientific">Mesorhizobium plurifarium</name>
    <dbReference type="NCBI Taxonomy" id="69974"/>
    <lineage>
        <taxon>Bacteria</taxon>
        <taxon>Pseudomonadati</taxon>
        <taxon>Pseudomonadota</taxon>
        <taxon>Alphaproteobacteria</taxon>
        <taxon>Hyphomicrobiales</taxon>
        <taxon>Phyllobacteriaceae</taxon>
        <taxon>Mesorhizobium</taxon>
    </lineage>
</organism>
<sequence>MASQSVYVRREIAEAQPEVSLCYLPIIRCSHPDSSHHILRKPGQPQRKLATLPQVLSHFENHALALGAVERREPPRPGGDLLTDGNRLIGTHPSRLFIRLWFHAAQLSMMQA</sequence>
<dbReference type="AlphaFoldDB" id="A0A090F2N5"/>
<name>A0A090F2N5_MESPL</name>
<evidence type="ECO:0000313" key="2">
    <source>
        <dbReference type="Proteomes" id="UP000046373"/>
    </source>
</evidence>
<reference evidence="1 2" key="1">
    <citation type="submission" date="2014-08" db="EMBL/GenBank/DDBJ databases">
        <authorList>
            <person name="Moulin Lionel"/>
        </authorList>
    </citation>
    <scope>NUCLEOTIDE SEQUENCE [LARGE SCALE GENOMIC DNA]</scope>
</reference>
<dbReference type="EMBL" id="CCNB01000015">
    <property type="protein sequence ID" value="CDX37993.1"/>
    <property type="molecule type" value="Genomic_DNA"/>
</dbReference>
<accession>A0A090F2N5</accession>
<dbReference type="Proteomes" id="UP000046373">
    <property type="component" value="Unassembled WGS sequence"/>
</dbReference>